<dbReference type="STRING" id="1239962.C943_04351"/>
<keyword evidence="2" id="KW-1185">Reference proteome</keyword>
<dbReference type="Proteomes" id="UP000010953">
    <property type="component" value="Unassembled WGS sequence"/>
</dbReference>
<protein>
    <submittedName>
        <fullName evidence="1">Uncharacterized protein</fullName>
    </submittedName>
</protein>
<gene>
    <name evidence="1" type="ORF">C943_04351</name>
</gene>
<dbReference type="EMBL" id="AMZY02000009">
    <property type="protein sequence ID" value="EMS33473.1"/>
    <property type="molecule type" value="Genomic_DNA"/>
</dbReference>
<accession>M7XG03</accession>
<dbReference type="InParanoid" id="M7XG03"/>
<reference evidence="1" key="1">
    <citation type="submission" date="2013-01" db="EMBL/GenBank/DDBJ databases">
        <title>Genome assembly of Mariniradius saccharolyticus AK6.</title>
        <authorList>
            <person name="Vaidya B."/>
            <person name="Khatri I."/>
            <person name="Tanuku N.R.S."/>
            <person name="Subramanian S."/>
            <person name="Pinnaka A."/>
        </authorList>
    </citation>
    <scope>NUCLEOTIDE SEQUENCE [LARGE SCALE GENOMIC DNA]</scope>
    <source>
        <strain evidence="1">AK6</strain>
    </source>
</reference>
<evidence type="ECO:0000313" key="2">
    <source>
        <dbReference type="Proteomes" id="UP000010953"/>
    </source>
</evidence>
<proteinExistence type="predicted"/>
<organism evidence="1 2">
    <name type="scientific">Mariniradius saccharolyticus AK6</name>
    <dbReference type="NCBI Taxonomy" id="1239962"/>
    <lineage>
        <taxon>Bacteria</taxon>
        <taxon>Pseudomonadati</taxon>
        <taxon>Bacteroidota</taxon>
        <taxon>Cytophagia</taxon>
        <taxon>Cytophagales</taxon>
        <taxon>Cyclobacteriaceae</taxon>
        <taxon>Mariniradius</taxon>
    </lineage>
</organism>
<name>M7XG03_9BACT</name>
<sequence>MAEKKRLPPIKANRHLNTIEGILFQEKSLKLSLNTITQHEKHYEK</sequence>
<evidence type="ECO:0000313" key="1">
    <source>
        <dbReference type="EMBL" id="EMS33473.1"/>
    </source>
</evidence>
<dbReference type="AlphaFoldDB" id="M7XG03"/>
<comment type="caution">
    <text evidence="1">The sequence shown here is derived from an EMBL/GenBank/DDBJ whole genome shotgun (WGS) entry which is preliminary data.</text>
</comment>